<sequence length="173" mass="19276">MKSERQLLEDPFYGEPKSSDSHPGKFKGKMKWPLGREAPLKPIDVYLTISDANYWRGVAILDKPFDRVVVSIKKGLPDGVYSTSDFNNNIFVKCIYDGMIAGSMVGTVKFDTKMGNLKITDVSGSFEADYSRTPDMPAPLKNAPPKTNNETSKFKLSCNFEFLDIAKSSTDKT</sequence>
<evidence type="ECO:0000313" key="3">
    <source>
        <dbReference type="Proteomes" id="UP000002157"/>
    </source>
</evidence>
<reference evidence="2 3" key="1">
    <citation type="submission" date="2008-01" db="EMBL/GenBank/DDBJ databases">
        <title>Complete sequence of Pseudomonas putida GB-1.</title>
        <authorList>
            <consortium name="US DOE Joint Genome Institute"/>
            <person name="Copeland A."/>
            <person name="Lucas S."/>
            <person name="Lapidus A."/>
            <person name="Barry K."/>
            <person name="Glavina del Rio T."/>
            <person name="Dalin E."/>
            <person name="Tice H."/>
            <person name="Pitluck S."/>
            <person name="Bruce D."/>
            <person name="Goodwin L."/>
            <person name="Chertkov O."/>
            <person name="Brettin T."/>
            <person name="Detter J.C."/>
            <person name="Han C."/>
            <person name="Kuske C.R."/>
            <person name="Schmutz J."/>
            <person name="Larimer F."/>
            <person name="Land M."/>
            <person name="Hauser L."/>
            <person name="Kyrpides N."/>
            <person name="Kim E."/>
            <person name="McCarthy J.K."/>
            <person name="Richardson P."/>
        </authorList>
    </citation>
    <scope>NUCLEOTIDE SEQUENCE [LARGE SCALE GENOMIC DNA]</scope>
    <source>
        <strain evidence="2 3">GB-1</strain>
    </source>
</reference>
<protein>
    <submittedName>
        <fullName evidence="2">Uncharacterized protein</fullName>
    </submittedName>
</protein>
<evidence type="ECO:0000313" key="2">
    <source>
        <dbReference type="EMBL" id="ABY99991.1"/>
    </source>
</evidence>
<dbReference type="HOGENOM" id="CLU_1546315_0_0_6"/>
<feature type="region of interest" description="Disordered" evidence="1">
    <location>
        <begin position="1"/>
        <end position="26"/>
    </location>
</feature>
<proteinExistence type="predicted"/>
<accession>B0KSQ5</accession>
<evidence type="ECO:0000256" key="1">
    <source>
        <dbReference type="SAM" id="MobiDB-lite"/>
    </source>
</evidence>
<dbReference type="EMBL" id="CP000926">
    <property type="protein sequence ID" value="ABY99991.1"/>
    <property type="molecule type" value="Genomic_DNA"/>
</dbReference>
<dbReference type="Proteomes" id="UP000002157">
    <property type="component" value="Chromosome"/>
</dbReference>
<dbReference type="KEGG" id="ppg:PputGB1_4101"/>
<name>B0KSQ5_PSEPG</name>
<dbReference type="AlphaFoldDB" id="B0KSQ5"/>
<dbReference type="RefSeq" id="WP_012273674.1">
    <property type="nucleotide sequence ID" value="NC_010322.1"/>
</dbReference>
<gene>
    <name evidence="2" type="ordered locus">PputGB1_4101</name>
</gene>
<organism evidence="2 3">
    <name type="scientific">Pseudomonas putida (strain GB-1)</name>
    <dbReference type="NCBI Taxonomy" id="76869"/>
    <lineage>
        <taxon>Bacteria</taxon>
        <taxon>Pseudomonadati</taxon>
        <taxon>Pseudomonadota</taxon>
        <taxon>Gammaproteobacteria</taxon>
        <taxon>Pseudomonadales</taxon>
        <taxon>Pseudomonadaceae</taxon>
        <taxon>Pseudomonas</taxon>
    </lineage>
</organism>